<name>A0A261UL86_9BORD</name>
<protein>
    <recommendedName>
        <fullName evidence="1">Amidase domain-containing protein</fullName>
    </recommendedName>
</protein>
<dbReference type="InterPro" id="IPR000120">
    <property type="entry name" value="Amidase"/>
</dbReference>
<dbReference type="PANTHER" id="PTHR11895:SF176">
    <property type="entry name" value="AMIDASE AMID-RELATED"/>
    <property type="match status" value="1"/>
</dbReference>
<dbReference type="OrthoDB" id="112488at2"/>
<sequence>MYPGPASGPHEGVQGMGDELCFLSVGEASRLLQTRKVSPVELVDAFLARIAALDDRLHSYLLVTADAARAQAKAAEQDILAGRWRGPLHGIPYAVKDNYYTRGVRTCAASRLLLDHVPDHDATAITRLRAAGAILLGKLNTWEYGTGTGAVHFDLPFEPARNPWNLAHFTGGSSTGAGASVAAGTAMAALGSDTGGSVRLPAAACGLQGMKPTYGRVSRHGILPNCYTLDVPGPLTWTVEDSALMLRAMAGHDPRDPASARQPVPDYVAGLETGVSGMTIGMVRDLGPEGEQVDEANRIGMEDMARVLEAGGARIVDVMLPAAVSDYRQASSVINWTESLSIHEDDFMTRADQMGQALRDKMMNGFMVRAVDYLAAQRRRRELASATDALIRGVDALILPCAFHTAPPIEDFDRVKAYTADTACPPFNLSGHPAMAVCTGFDGTGLPSNAQIAGRYFDEATVFRVARAYERATRWRDRRPAL</sequence>
<dbReference type="AlphaFoldDB" id="A0A261UL86"/>
<dbReference type="InterPro" id="IPR036928">
    <property type="entry name" value="AS_sf"/>
</dbReference>
<keyword evidence="3" id="KW-1185">Reference proteome</keyword>
<comment type="caution">
    <text evidence="2">The sequence shown here is derived from an EMBL/GenBank/DDBJ whole genome shotgun (WGS) entry which is preliminary data.</text>
</comment>
<evidence type="ECO:0000313" key="2">
    <source>
        <dbReference type="EMBL" id="OZI62415.1"/>
    </source>
</evidence>
<dbReference type="InterPro" id="IPR023631">
    <property type="entry name" value="Amidase_dom"/>
</dbReference>
<dbReference type="GO" id="GO:0003824">
    <property type="term" value="F:catalytic activity"/>
    <property type="evidence" value="ECO:0007669"/>
    <property type="project" value="InterPro"/>
</dbReference>
<evidence type="ECO:0000259" key="1">
    <source>
        <dbReference type="Pfam" id="PF01425"/>
    </source>
</evidence>
<dbReference type="Pfam" id="PF01425">
    <property type="entry name" value="Amidase"/>
    <property type="match status" value="1"/>
</dbReference>
<proteinExistence type="predicted"/>
<organism evidence="2 3">
    <name type="scientific">Bordetella genomosp. 11</name>
    <dbReference type="NCBI Taxonomy" id="1416808"/>
    <lineage>
        <taxon>Bacteria</taxon>
        <taxon>Pseudomonadati</taxon>
        <taxon>Pseudomonadota</taxon>
        <taxon>Betaproteobacteria</taxon>
        <taxon>Burkholderiales</taxon>
        <taxon>Alcaligenaceae</taxon>
        <taxon>Bordetella</taxon>
    </lineage>
</organism>
<dbReference type="PANTHER" id="PTHR11895">
    <property type="entry name" value="TRANSAMIDASE"/>
    <property type="match status" value="1"/>
</dbReference>
<dbReference type="SUPFAM" id="SSF75304">
    <property type="entry name" value="Amidase signature (AS) enzymes"/>
    <property type="match status" value="1"/>
</dbReference>
<dbReference type="Proteomes" id="UP000215767">
    <property type="component" value="Unassembled WGS sequence"/>
</dbReference>
<dbReference type="Gene3D" id="3.90.1300.10">
    <property type="entry name" value="Amidase signature (AS) domain"/>
    <property type="match status" value="1"/>
</dbReference>
<feature type="domain" description="Amidase" evidence="1">
    <location>
        <begin position="41"/>
        <end position="462"/>
    </location>
</feature>
<gene>
    <name evidence="2" type="ORF">CAL28_24860</name>
</gene>
<evidence type="ECO:0000313" key="3">
    <source>
        <dbReference type="Proteomes" id="UP000215767"/>
    </source>
</evidence>
<dbReference type="EMBL" id="NEVS01000004">
    <property type="protein sequence ID" value="OZI62415.1"/>
    <property type="molecule type" value="Genomic_DNA"/>
</dbReference>
<reference evidence="3" key="1">
    <citation type="submission" date="2017-05" db="EMBL/GenBank/DDBJ databases">
        <title>Complete and WGS of Bordetella genogroups.</title>
        <authorList>
            <person name="Spilker T."/>
            <person name="Lipuma J."/>
        </authorList>
    </citation>
    <scope>NUCLEOTIDE SEQUENCE [LARGE SCALE GENOMIC DNA]</scope>
    <source>
        <strain evidence="3">AU8856</strain>
    </source>
</reference>
<accession>A0A261UL86</accession>